<dbReference type="GO" id="GO:0005925">
    <property type="term" value="C:focal adhesion"/>
    <property type="evidence" value="ECO:0007669"/>
    <property type="project" value="TreeGrafter"/>
</dbReference>
<organism evidence="4 5">
    <name type="scientific">Liparis tanakae</name>
    <name type="common">Tanaka's snailfish</name>
    <dbReference type="NCBI Taxonomy" id="230148"/>
    <lineage>
        <taxon>Eukaryota</taxon>
        <taxon>Metazoa</taxon>
        <taxon>Chordata</taxon>
        <taxon>Craniata</taxon>
        <taxon>Vertebrata</taxon>
        <taxon>Euteleostomi</taxon>
        <taxon>Actinopterygii</taxon>
        <taxon>Neopterygii</taxon>
        <taxon>Teleostei</taxon>
        <taxon>Neoteleostei</taxon>
        <taxon>Acanthomorphata</taxon>
        <taxon>Eupercaria</taxon>
        <taxon>Perciformes</taxon>
        <taxon>Cottioidei</taxon>
        <taxon>Cottales</taxon>
        <taxon>Liparidae</taxon>
        <taxon>Liparis</taxon>
    </lineage>
</organism>
<evidence type="ECO:0000256" key="1">
    <source>
        <dbReference type="ARBA" id="ARBA00022468"/>
    </source>
</evidence>
<dbReference type="GO" id="GO:0005096">
    <property type="term" value="F:GTPase activator activity"/>
    <property type="evidence" value="ECO:0007669"/>
    <property type="project" value="UniProtKB-KW"/>
</dbReference>
<accession>A0A4Z2EYS7</accession>
<evidence type="ECO:0000256" key="2">
    <source>
        <dbReference type="SAM" id="Coils"/>
    </source>
</evidence>
<evidence type="ECO:0000313" key="4">
    <source>
        <dbReference type="EMBL" id="TNN33923.1"/>
    </source>
</evidence>
<keyword evidence="2" id="KW-0175">Coiled coil</keyword>
<dbReference type="OrthoDB" id="185175at2759"/>
<evidence type="ECO:0000256" key="3">
    <source>
        <dbReference type="SAM" id="MobiDB-lite"/>
    </source>
</evidence>
<feature type="coiled-coil region" evidence="2">
    <location>
        <begin position="41"/>
        <end position="128"/>
    </location>
</feature>
<dbReference type="PANTHER" id="PTHR15228">
    <property type="entry name" value="SPERMATHECAL PHYSIOLOGY VARIANT"/>
    <property type="match status" value="1"/>
</dbReference>
<dbReference type="PANTHER" id="PTHR15228:SF22">
    <property type="entry name" value="RHO GTPASE-ACTIVATING PROTEIN 22"/>
    <property type="match status" value="1"/>
</dbReference>
<dbReference type="AlphaFoldDB" id="A0A4Z2EYS7"/>
<keyword evidence="5" id="KW-1185">Reference proteome</keyword>
<dbReference type="Proteomes" id="UP000314294">
    <property type="component" value="Unassembled WGS sequence"/>
</dbReference>
<dbReference type="EMBL" id="SRLO01002087">
    <property type="protein sequence ID" value="TNN33923.1"/>
    <property type="molecule type" value="Genomic_DNA"/>
</dbReference>
<comment type="caution">
    <text evidence="4">The sequence shown here is derived from an EMBL/GenBank/DDBJ whole genome shotgun (WGS) entry which is preliminary data.</text>
</comment>
<protein>
    <submittedName>
        <fullName evidence="4">Rho GTPase-activating protein 22</fullName>
    </submittedName>
</protein>
<name>A0A4Z2EYS7_9TELE</name>
<dbReference type="InterPro" id="IPR051025">
    <property type="entry name" value="RhoGAP"/>
</dbReference>
<proteinExistence type="predicted"/>
<dbReference type="GO" id="GO:0051056">
    <property type="term" value="P:regulation of small GTPase mediated signal transduction"/>
    <property type="evidence" value="ECO:0007669"/>
    <property type="project" value="UniProtKB-ARBA"/>
</dbReference>
<keyword evidence="1" id="KW-0343">GTPase activation</keyword>
<reference evidence="4 5" key="1">
    <citation type="submission" date="2019-03" db="EMBL/GenBank/DDBJ databases">
        <title>First draft genome of Liparis tanakae, snailfish: a comprehensive survey of snailfish specific genes.</title>
        <authorList>
            <person name="Kim W."/>
            <person name="Song I."/>
            <person name="Jeong J.-H."/>
            <person name="Kim D."/>
            <person name="Kim S."/>
            <person name="Ryu S."/>
            <person name="Song J.Y."/>
            <person name="Lee S.K."/>
        </authorList>
    </citation>
    <scope>NUCLEOTIDE SEQUENCE [LARGE SCALE GENOMIC DNA]</scope>
    <source>
        <tissue evidence="4">Muscle</tissue>
    </source>
</reference>
<gene>
    <name evidence="4" type="primary">ARHGAP22_1</name>
    <name evidence="4" type="ORF">EYF80_055913</name>
</gene>
<feature type="compositionally biased region" description="Low complexity" evidence="3">
    <location>
        <begin position="1"/>
        <end position="21"/>
    </location>
</feature>
<sequence>MELCGSSAACSDDGNAAAAGPGPAPAPGTPTIVTSEDGDGAMTLSGLVEELKDELRKQKNSYEARVQRLEECGAALRLQTERLQQEAEQELKRRRMLEIKLRNSERARDDAENRNRLLEREMEDFFSTLGGAAPGARTSDI</sequence>
<evidence type="ECO:0000313" key="5">
    <source>
        <dbReference type="Proteomes" id="UP000314294"/>
    </source>
</evidence>
<feature type="region of interest" description="Disordered" evidence="3">
    <location>
        <begin position="1"/>
        <end position="39"/>
    </location>
</feature>